<proteinExistence type="predicted"/>
<reference evidence="1 2" key="1">
    <citation type="submission" date="2015-01" db="EMBL/GenBank/DDBJ databases">
        <title>Evolution of Trichinella species and genotypes.</title>
        <authorList>
            <person name="Korhonen P.K."/>
            <person name="Edoardo P."/>
            <person name="Giuseppe L.R."/>
            <person name="Gasser R.B."/>
        </authorList>
    </citation>
    <scope>NUCLEOTIDE SEQUENCE [LARGE SCALE GENOMIC DNA]</scope>
    <source>
        <strain evidence="1">ISS37</strain>
    </source>
</reference>
<protein>
    <submittedName>
        <fullName evidence="1">Uncharacterized protein</fullName>
    </submittedName>
</protein>
<gene>
    <name evidence="1" type="ORF">T07_4048</name>
</gene>
<evidence type="ECO:0000313" key="1">
    <source>
        <dbReference type="EMBL" id="KRX12203.1"/>
    </source>
</evidence>
<dbReference type="AlphaFoldDB" id="A0A0V0RCJ7"/>
<dbReference type="EMBL" id="JYDL01000643">
    <property type="protein sequence ID" value="KRX12203.1"/>
    <property type="molecule type" value="Genomic_DNA"/>
</dbReference>
<accession>A0A0V0RCJ7</accession>
<organism evidence="1 2">
    <name type="scientific">Trichinella nelsoni</name>
    <dbReference type="NCBI Taxonomy" id="6336"/>
    <lineage>
        <taxon>Eukaryota</taxon>
        <taxon>Metazoa</taxon>
        <taxon>Ecdysozoa</taxon>
        <taxon>Nematoda</taxon>
        <taxon>Enoplea</taxon>
        <taxon>Dorylaimia</taxon>
        <taxon>Trichinellida</taxon>
        <taxon>Trichinellidae</taxon>
        <taxon>Trichinella</taxon>
    </lineage>
</organism>
<dbReference type="Proteomes" id="UP000054630">
    <property type="component" value="Unassembled WGS sequence"/>
</dbReference>
<keyword evidence="2" id="KW-1185">Reference proteome</keyword>
<sequence>MVARTFLYNSITQMDYRQQAAAGLTTYPLVQVPSTIQRHRRAFRTASSAFMYDCLDAVLHVQWTTALPFILLRSLLRNHSLKEDLTVRENSAIVRNVTYPDLL</sequence>
<name>A0A0V0RCJ7_9BILA</name>
<dbReference type="OrthoDB" id="5927904at2759"/>
<comment type="caution">
    <text evidence="1">The sequence shown here is derived from an EMBL/GenBank/DDBJ whole genome shotgun (WGS) entry which is preliminary data.</text>
</comment>
<evidence type="ECO:0000313" key="2">
    <source>
        <dbReference type="Proteomes" id="UP000054630"/>
    </source>
</evidence>